<dbReference type="InterPro" id="IPR059125">
    <property type="entry name" value="Ferritin_actino"/>
</dbReference>
<proteinExistence type="predicted"/>
<dbReference type="InterPro" id="IPR009078">
    <property type="entry name" value="Ferritin-like_SF"/>
</dbReference>
<feature type="domain" description="Ferritin-like" evidence="1">
    <location>
        <begin position="18"/>
        <end position="196"/>
    </location>
</feature>
<dbReference type="Gene3D" id="1.20.1260.10">
    <property type="match status" value="1"/>
</dbReference>
<accession>A0A6J7FYQ6</accession>
<evidence type="ECO:0000313" key="2">
    <source>
        <dbReference type="EMBL" id="CAB4900296.1"/>
    </source>
</evidence>
<protein>
    <submittedName>
        <fullName evidence="2">Unannotated protein</fullName>
    </submittedName>
</protein>
<dbReference type="CDD" id="cd00657">
    <property type="entry name" value="Ferritin_like"/>
    <property type="match status" value="1"/>
</dbReference>
<name>A0A6J7FYQ6_9ZZZZ</name>
<dbReference type="EMBL" id="CAFBMQ010000016">
    <property type="protein sequence ID" value="CAB4900296.1"/>
    <property type="molecule type" value="Genomic_DNA"/>
</dbReference>
<reference evidence="2" key="1">
    <citation type="submission" date="2020-05" db="EMBL/GenBank/DDBJ databases">
        <authorList>
            <person name="Chiriac C."/>
            <person name="Salcher M."/>
            <person name="Ghai R."/>
            <person name="Kavagutti S V."/>
        </authorList>
    </citation>
    <scope>NUCLEOTIDE SEQUENCE</scope>
</reference>
<sequence>MSVPDGVVPEVGPEVGPAVVDLLGVLAYAELTAFDRLAEDARLAPTLDGRAALARMAAAEIAHHQRLDERLRELGVAPADAMAPFVAPLDAFHDSTRAGTWLEGLVKAYVGDGLATDFYREVAAFLPEPDRGLVLEVLADTGHADFAVREVRAAIAGDRRVAGRLALWARRLVGEAMTQSQAVIAERDGLADLLITGTGDLNGIAELLGRLTAAHSRRMETLGLNG</sequence>
<dbReference type="SUPFAM" id="SSF47240">
    <property type="entry name" value="Ferritin-like"/>
    <property type="match status" value="1"/>
</dbReference>
<dbReference type="Pfam" id="PF13794">
    <property type="entry name" value="MiaE_2"/>
    <property type="match status" value="1"/>
</dbReference>
<organism evidence="2">
    <name type="scientific">freshwater metagenome</name>
    <dbReference type="NCBI Taxonomy" id="449393"/>
    <lineage>
        <taxon>unclassified sequences</taxon>
        <taxon>metagenomes</taxon>
        <taxon>ecological metagenomes</taxon>
    </lineage>
</organism>
<dbReference type="InterPro" id="IPR012347">
    <property type="entry name" value="Ferritin-like"/>
</dbReference>
<dbReference type="AlphaFoldDB" id="A0A6J7FYQ6"/>
<evidence type="ECO:0000259" key="1">
    <source>
        <dbReference type="Pfam" id="PF13794"/>
    </source>
</evidence>
<gene>
    <name evidence="2" type="ORF">UFOPK3609_00239</name>
</gene>